<proteinExistence type="predicted"/>
<keyword evidence="4" id="KW-1185">Reference proteome</keyword>
<reference evidence="3 4" key="1">
    <citation type="submission" date="2024-02" db="EMBL/GenBank/DDBJ databases">
        <title>Complete genome sequence of Pelagibacterium nitratireducens ZH15.</title>
        <authorList>
            <person name="Zhao L.H."/>
        </authorList>
    </citation>
    <scope>NUCLEOTIDE SEQUENCE [LARGE SCALE GENOMIC DNA]</scope>
    <source>
        <strain evidence="3 4">ZH15</strain>
    </source>
</reference>
<dbReference type="Gene3D" id="2.60.40.10">
    <property type="entry name" value="Immunoglobulins"/>
    <property type="match status" value="1"/>
</dbReference>
<evidence type="ECO:0000256" key="2">
    <source>
        <dbReference type="SAM" id="SignalP"/>
    </source>
</evidence>
<dbReference type="Proteomes" id="UP001369958">
    <property type="component" value="Chromosome"/>
</dbReference>
<sequence length="379" mass="40644">MVQSWTRRLFSLAVCVLPLALPAQGQESGYYQLRDWGGPNGGSMNISSFVFRDMNDSGTYDLGDRVFVNVAVELLTPSGGAKTVRTNIGGYANFNTSLAQVDADITEAGAHTFRVVPPPGWTVTTGNGEQTIPMSMLVGAPGDIVADHLPVPVGLAPVPEIRGRSADGPDTVVASGPDGETVPALSSEGDWYRLPVTPGDWTVGAQEVAVGRIPVVLPLEWSDEASLAGEAVTLGFDDLFVGDQLMKVPNGYGGLHWENWVATHGRFYEGEGYINTMMSGEYIAYTSSGHPTAIAGDDPFDFVGGYFGVAWSSAEGETLRIRAWRGEALVHDDEFALSAYGPVYFAADYKSITRLEFSTAHYWQAVADDLRFVVGADSR</sequence>
<feature type="region of interest" description="Disordered" evidence="1">
    <location>
        <begin position="160"/>
        <end position="180"/>
    </location>
</feature>
<name>A0ABZ2I2Z3_9HYPH</name>
<feature type="signal peptide" evidence="2">
    <location>
        <begin position="1"/>
        <end position="25"/>
    </location>
</feature>
<gene>
    <name evidence="3" type="ORF">V6617_10825</name>
</gene>
<evidence type="ECO:0000313" key="3">
    <source>
        <dbReference type="EMBL" id="WWT31522.1"/>
    </source>
</evidence>
<evidence type="ECO:0000313" key="4">
    <source>
        <dbReference type="Proteomes" id="UP001369958"/>
    </source>
</evidence>
<protein>
    <submittedName>
        <fullName evidence="3">Uncharacterized protein</fullName>
    </submittedName>
</protein>
<organism evidence="3 4">
    <name type="scientific">Pelagibacterium nitratireducens</name>
    <dbReference type="NCBI Taxonomy" id="1046114"/>
    <lineage>
        <taxon>Bacteria</taxon>
        <taxon>Pseudomonadati</taxon>
        <taxon>Pseudomonadota</taxon>
        <taxon>Alphaproteobacteria</taxon>
        <taxon>Hyphomicrobiales</taxon>
        <taxon>Devosiaceae</taxon>
        <taxon>Pelagibacterium</taxon>
    </lineage>
</organism>
<evidence type="ECO:0000256" key="1">
    <source>
        <dbReference type="SAM" id="MobiDB-lite"/>
    </source>
</evidence>
<dbReference type="RefSeq" id="WP_338606989.1">
    <property type="nucleotide sequence ID" value="NZ_CP146275.1"/>
</dbReference>
<dbReference type="EMBL" id="CP146275">
    <property type="protein sequence ID" value="WWT31522.1"/>
    <property type="molecule type" value="Genomic_DNA"/>
</dbReference>
<dbReference type="InterPro" id="IPR013783">
    <property type="entry name" value="Ig-like_fold"/>
</dbReference>
<keyword evidence="2" id="KW-0732">Signal</keyword>
<feature type="chain" id="PRO_5046331647" evidence="2">
    <location>
        <begin position="26"/>
        <end position="379"/>
    </location>
</feature>
<accession>A0ABZ2I2Z3</accession>